<feature type="domain" description="Multidrug resistance protein MdtA-like barrel-sandwich hybrid" evidence="4">
    <location>
        <begin position="38"/>
        <end position="168"/>
    </location>
</feature>
<evidence type="ECO:0000313" key="5">
    <source>
        <dbReference type="EMBL" id="CUJ90418.1"/>
    </source>
</evidence>
<accession>A0A0N7M8S6</accession>
<dbReference type="GO" id="GO:0022857">
    <property type="term" value="F:transmembrane transporter activity"/>
    <property type="evidence" value="ECO:0007669"/>
    <property type="project" value="InterPro"/>
</dbReference>
<dbReference type="GO" id="GO:0046677">
    <property type="term" value="P:response to antibiotic"/>
    <property type="evidence" value="ECO:0007669"/>
    <property type="project" value="TreeGrafter"/>
</dbReference>
<keyword evidence="2" id="KW-0175">Coiled coil</keyword>
<gene>
    <name evidence="5" type="primary">mdtA_1</name>
    <name evidence="5" type="ORF">PH7735_01244</name>
</gene>
<comment type="similarity">
    <text evidence="1">Belongs to the membrane fusion protein (MFP) (TC 8.A.1) family.</text>
</comment>
<proteinExistence type="inferred from homology"/>
<keyword evidence="3" id="KW-0732">Signal</keyword>
<dbReference type="InterPro" id="IPR006143">
    <property type="entry name" value="RND_pump_MFP"/>
</dbReference>
<sequence length="271" mass="28859">MGAFIAILVGGLAFVSPNNAAAQNETRVAKGVVTAARTWEVSSAIDGRISAIHFSEGMYVQEGTLLVEIDDTQSQLELALARAELKRAEAVLAQSLEDLQRHEELIKRNAVSEAVYSDVKFAHEMAVLGLEAEKLELGIAEKRQSFHSIHAGLSGMISAPKVHSGTNFSVALSGAIASIVQLDPIHVRMKVALDTALARLQAGNYSLEDVRNLKFELSLPDGATFEHLGKPVAVGYELNPETGEGSVLIEFANPSGVLRPGLPVSLKIAGN</sequence>
<dbReference type="PANTHER" id="PTHR30158:SF24">
    <property type="entry name" value="HLYD FAMILY SECRETION PROTEIN"/>
    <property type="match status" value="1"/>
</dbReference>
<organism evidence="5 6">
    <name type="scientific">Shimia thalassica</name>
    <dbReference type="NCBI Taxonomy" id="1715693"/>
    <lineage>
        <taxon>Bacteria</taxon>
        <taxon>Pseudomonadati</taxon>
        <taxon>Pseudomonadota</taxon>
        <taxon>Alphaproteobacteria</taxon>
        <taxon>Rhodobacterales</taxon>
        <taxon>Roseobacteraceae</taxon>
    </lineage>
</organism>
<dbReference type="Gene3D" id="2.40.50.100">
    <property type="match status" value="1"/>
</dbReference>
<dbReference type="EMBL" id="CYTW01000001">
    <property type="protein sequence ID" value="CUJ90418.1"/>
    <property type="molecule type" value="Genomic_DNA"/>
</dbReference>
<dbReference type="GO" id="GO:0005886">
    <property type="term" value="C:plasma membrane"/>
    <property type="evidence" value="ECO:0007669"/>
    <property type="project" value="TreeGrafter"/>
</dbReference>
<dbReference type="STRING" id="1715693.PH7735_01244"/>
<dbReference type="Gene3D" id="1.10.287.470">
    <property type="entry name" value="Helix hairpin bin"/>
    <property type="match status" value="1"/>
</dbReference>
<dbReference type="NCBIfam" id="TIGR01730">
    <property type="entry name" value="RND_mfp"/>
    <property type="match status" value="1"/>
</dbReference>
<dbReference type="SUPFAM" id="SSF111369">
    <property type="entry name" value="HlyD-like secretion proteins"/>
    <property type="match status" value="1"/>
</dbReference>
<keyword evidence="6" id="KW-1185">Reference proteome</keyword>
<feature type="coiled-coil region" evidence="2">
    <location>
        <begin position="78"/>
        <end position="105"/>
    </location>
</feature>
<dbReference type="AlphaFoldDB" id="A0A0N7M8S6"/>
<evidence type="ECO:0000259" key="4">
    <source>
        <dbReference type="Pfam" id="PF25917"/>
    </source>
</evidence>
<protein>
    <submittedName>
        <fullName evidence="5">Multidrug transporter MdtA</fullName>
    </submittedName>
</protein>
<name>A0A0N7M8S6_9RHOB</name>
<evidence type="ECO:0000256" key="2">
    <source>
        <dbReference type="SAM" id="Coils"/>
    </source>
</evidence>
<dbReference type="InterPro" id="IPR058625">
    <property type="entry name" value="MdtA-like_BSH"/>
</dbReference>
<dbReference type="Proteomes" id="UP000051870">
    <property type="component" value="Unassembled WGS sequence"/>
</dbReference>
<reference evidence="6" key="1">
    <citation type="submission" date="2015-09" db="EMBL/GenBank/DDBJ databases">
        <authorList>
            <person name="Rodrigo-Torres Lidia"/>
            <person name="Arahal R.David."/>
        </authorList>
    </citation>
    <scope>NUCLEOTIDE SEQUENCE [LARGE SCALE GENOMIC DNA]</scope>
    <source>
        <strain evidence="6">CECT 7735</strain>
    </source>
</reference>
<dbReference type="PANTHER" id="PTHR30158">
    <property type="entry name" value="ACRA/E-RELATED COMPONENT OF DRUG EFFLUX TRANSPORTER"/>
    <property type="match status" value="1"/>
</dbReference>
<evidence type="ECO:0000256" key="3">
    <source>
        <dbReference type="SAM" id="SignalP"/>
    </source>
</evidence>
<evidence type="ECO:0000313" key="6">
    <source>
        <dbReference type="Proteomes" id="UP000051870"/>
    </source>
</evidence>
<dbReference type="Gene3D" id="2.40.30.170">
    <property type="match status" value="1"/>
</dbReference>
<feature type="signal peptide" evidence="3">
    <location>
        <begin position="1"/>
        <end position="20"/>
    </location>
</feature>
<feature type="chain" id="PRO_5006015980" evidence="3">
    <location>
        <begin position="21"/>
        <end position="271"/>
    </location>
</feature>
<dbReference type="Pfam" id="PF25917">
    <property type="entry name" value="BSH_RND"/>
    <property type="match status" value="1"/>
</dbReference>
<dbReference type="GO" id="GO:0030313">
    <property type="term" value="C:cell envelope"/>
    <property type="evidence" value="ECO:0007669"/>
    <property type="project" value="UniProtKB-SubCell"/>
</dbReference>
<evidence type="ECO:0000256" key="1">
    <source>
        <dbReference type="ARBA" id="ARBA00009477"/>
    </source>
</evidence>